<dbReference type="EMBL" id="CP088295">
    <property type="protein sequence ID" value="UUY05965.1"/>
    <property type="molecule type" value="Genomic_DNA"/>
</dbReference>
<keyword evidence="2" id="KW-1185">Reference proteome</keyword>
<gene>
    <name evidence="1" type="ORF">LRS13_10750</name>
</gene>
<evidence type="ECO:0000313" key="1">
    <source>
        <dbReference type="EMBL" id="UUY05965.1"/>
    </source>
</evidence>
<organism evidence="1 2">
    <name type="scientific">Svornostia abyssi</name>
    <dbReference type="NCBI Taxonomy" id="2898438"/>
    <lineage>
        <taxon>Bacteria</taxon>
        <taxon>Bacillati</taxon>
        <taxon>Actinomycetota</taxon>
        <taxon>Thermoleophilia</taxon>
        <taxon>Solirubrobacterales</taxon>
        <taxon>Baekduiaceae</taxon>
        <taxon>Svornostia</taxon>
    </lineage>
</organism>
<name>A0ABY5PN54_9ACTN</name>
<dbReference type="RefSeq" id="WP_353866403.1">
    <property type="nucleotide sequence ID" value="NZ_CP088295.1"/>
</dbReference>
<evidence type="ECO:0000313" key="2">
    <source>
        <dbReference type="Proteomes" id="UP001058860"/>
    </source>
</evidence>
<reference evidence="2" key="1">
    <citation type="submission" date="2021-11" db="EMBL/GenBank/DDBJ databases">
        <title>Cultivation dependent microbiological survey of springs from the worlds oldest radium mine currently devoted to the extraction of radon-saturated water.</title>
        <authorList>
            <person name="Kapinusova G."/>
            <person name="Smrhova T."/>
            <person name="Strejcek M."/>
            <person name="Suman J."/>
            <person name="Jani K."/>
            <person name="Pajer P."/>
            <person name="Uhlik O."/>
        </authorList>
    </citation>
    <scope>NUCLEOTIDE SEQUENCE [LARGE SCALE GENOMIC DNA]</scope>
    <source>
        <strain evidence="2">J379</strain>
    </source>
</reference>
<sequence>MLFNPLRLLISGLITLAVFGFVGSKALDAFDQADDALEEANASASDEGSLLRGPALADALAKLKEQDGGAKDVLRITVYPSYLSAEVSTGSEDDAKGYKVQNDGDVIPFGVTLTGPGKLADNVFPLADVDPKALDTIIAGVTKRDPSLGLDDVTHALAGIDAVTGEPDWKVYFGGAAYYTANLDGSDLRKGGEAAAQASKQADDAVSDAKKITDCLAKAAGDVEAVQACTS</sequence>
<protein>
    <submittedName>
        <fullName evidence="1">Uncharacterized protein</fullName>
    </submittedName>
</protein>
<accession>A0ABY5PN54</accession>
<dbReference type="Proteomes" id="UP001058860">
    <property type="component" value="Chromosome"/>
</dbReference>
<proteinExistence type="predicted"/>